<reference evidence="2" key="1">
    <citation type="submission" date="2019-08" db="EMBL/GenBank/DDBJ databases">
        <authorList>
            <person name="Kucharzyk K."/>
            <person name="Murdoch R.W."/>
            <person name="Higgins S."/>
            <person name="Loffler F."/>
        </authorList>
    </citation>
    <scope>NUCLEOTIDE SEQUENCE</scope>
</reference>
<dbReference type="Gene3D" id="3.50.50.60">
    <property type="entry name" value="FAD/NAD(P)-binding domain"/>
    <property type="match status" value="1"/>
</dbReference>
<gene>
    <name evidence="2" type="primary">gltD_33</name>
    <name evidence="2" type="ORF">SDC9_170897</name>
</gene>
<sequence length="89" mass="9514">MQGSEAELETDLVICALGFNPKPCFHGGDFAELHVNEWGGLVVNESQMTNLPGVFAGGDIVRGPSLVLVTVRDARRAADGIMAYLRLKA</sequence>
<comment type="caution">
    <text evidence="2">The sequence shown here is derived from an EMBL/GenBank/DDBJ whole genome shotgun (WGS) entry which is preliminary data.</text>
</comment>
<feature type="domain" description="FAD/NAD(P)-binding" evidence="1">
    <location>
        <begin position="3"/>
        <end position="73"/>
    </location>
</feature>
<proteinExistence type="predicted"/>
<dbReference type="Pfam" id="PF07992">
    <property type="entry name" value="Pyr_redox_2"/>
    <property type="match status" value="1"/>
</dbReference>
<evidence type="ECO:0000259" key="1">
    <source>
        <dbReference type="Pfam" id="PF07992"/>
    </source>
</evidence>
<dbReference type="AlphaFoldDB" id="A0A645GCJ9"/>
<evidence type="ECO:0000313" key="2">
    <source>
        <dbReference type="EMBL" id="MPN23509.1"/>
    </source>
</evidence>
<keyword evidence="2" id="KW-0560">Oxidoreductase</keyword>
<organism evidence="2">
    <name type="scientific">bioreactor metagenome</name>
    <dbReference type="NCBI Taxonomy" id="1076179"/>
    <lineage>
        <taxon>unclassified sequences</taxon>
        <taxon>metagenomes</taxon>
        <taxon>ecological metagenomes</taxon>
    </lineage>
</organism>
<dbReference type="GO" id="GO:0004355">
    <property type="term" value="F:glutamate synthase (NADPH) activity"/>
    <property type="evidence" value="ECO:0007669"/>
    <property type="project" value="UniProtKB-EC"/>
</dbReference>
<dbReference type="PRINTS" id="PR00368">
    <property type="entry name" value="FADPNR"/>
</dbReference>
<dbReference type="InterPro" id="IPR023753">
    <property type="entry name" value="FAD/NAD-binding_dom"/>
</dbReference>
<dbReference type="EC" id="1.4.1.13" evidence="2"/>
<accession>A0A645GCJ9</accession>
<dbReference type="SUPFAM" id="SSF51905">
    <property type="entry name" value="FAD/NAD(P)-binding domain"/>
    <property type="match status" value="1"/>
</dbReference>
<name>A0A645GCJ9_9ZZZZ</name>
<dbReference type="InterPro" id="IPR036188">
    <property type="entry name" value="FAD/NAD-bd_sf"/>
</dbReference>
<dbReference type="EMBL" id="VSSQ01072043">
    <property type="protein sequence ID" value="MPN23509.1"/>
    <property type="molecule type" value="Genomic_DNA"/>
</dbReference>
<protein>
    <submittedName>
        <fullName evidence="2">Glutamate synthase [NADPH] small chain</fullName>
        <ecNumber evidence="2">1.4.1.13</ecNumber>
    </submittedName>
</protein>